<dbReference type="PANTHER" id="PTHR43591">
    <property type="entry name" value="METHYLTRANSFERASE"/>
    <property type="match status" value="1"/>
</dbReference>
<dbReference type="CDD" id="cd02440">
    <property type="entry name" value="AdoMet_MTases"/>
    <property type="match status" value="1"/>
</dbReference>
<evidence type="ECO:0000313" key="2">
    <source>
        <dbReference type="EMBL" id="CAG8595366.1"/>
    </source>
</evidence>
<organism evidence="2 3">
    <name type="scientific">Funneliformis caledonium</name>
    <dbReference type="NCBI Taxonomy" id="1117310"/>
    <lineage>
        <taxon>Eukaryota</taxon>
        <taxon>Fungi</taxon>
        <taxon>Fungi incertae sedis</taxon>
        <taxon>Mucoromycota</taxon>
        <taxon>Glomeromycotina</taxon>
        <taxon>Glomeromycetes</taxon>
        <taxon>Glomerales</taxon>
        <taxon>Glomeraceae</taxon>
        <taxon>Funneliformis</taxon>
    </lineage>
</organism>
<dbReference type="EMBL" id="CAJVPQ010002390">
    <property type="protein sequence ID" value="CAG8595366.1"/>
    <property type="molecule type" value="Genomic_DNA"/>
</dbReference>
<evidence type="ECO:0000313" key="3">
    <source>
        <dbReference type="Proteomes" id="UP000789570"/>
    </source>
</evidence>
<comment type="caution">
    <text evidence="2">The sequence shown here is derived from an EMBL/GenBank/DDBJ whole genome shotgun (WGS) entry which is preliminary data.</text>
</comment>
<name>A0A9N9GBJ5_9GLOM</name>
<dbReference type="AlphaFoldDB" id="A0A9N9GBJ5"/>
<dbReference type="PANTHER" id="PTHR43591:SF24">
    <property type="entry name" value="2-METHOXY-6-POLYPRENYL-1,4-BENZOQUINOL METHYLASE, MITOCHONDRIAL"/>
    <property type="match status" value="1"/>
</dbReference>
<reference evidence="2" key="1">
    <citation type="submission" date="2021-06" db="EMBL/GenBank/DDBJ databases">
        <authorList>
            <person name="Kallberg Y."/>
            <person name="Tangrot J."/>
            <person name="Rosling A."/>
        </authorList>
    </citation>
    <scope>NUCLEOTIDE SEQUENCE</scope>
    <source>
        <strain evidence="2">UK204</strain>
    </source>
</reference>
<proteinExistence type="predicted"/>
<protein>
    <submittedName>
        <fullName evidence="2">13589_t:CDS:1</fullName>
    </submittedName>
</protein>
<dbReference type="InterPro" id="IPR029063">
    <property type="entry name" value="SAM-dependent_MTases_sf"/>
</dbReference>
<sequence length="315" mass="36612">MSSNTYLSKESSRKKPQTLLQLIEFENYGFENILDKFRNLNNRRFHNNNTSNYSLPNDKIEINRLQLSHMLLKNAFGGNFSSPVHNKLSDGISVLDVGCGAGHWVIENAEKYPKSTFVGLDMSPIFPKDDKPQNAGFIECNVLDGGLPFPSNTFDFVHQKLIHAEFTENQWLLLIKEIARVLKPSGYAEFMEVENYIHNSRPHLKEFQEKVKRFYEANNLCFDIATKLKDFIDYTKCFSEVKIDTRKIPVGKWGGFFGELMLIYLCMTTEAFATMKGKMINCTKEEYDKIYENIYKEIEESNTNLVYKRFYAQKI</sequence>
<accession>A0A9N9GBJ5</accession>
<dbReference type="Pfam" id="PF13649">
    <property type="entry name" value="Methyltransf_25"/>
    <property type="match status" value="1"/>
</dbReference>
<feature type="domain" description="Methyltransferase" evidence="1">
    <location>
        <begin position="94"/>
        <end position="186"/>
    </location>
</feature>
<dbReference type="SUPFAM" id="SSF53335">
    <property type="entry name" value="S-adenosyl-L-methionine-dependent methyltransferases"/>
    <property type="match status" value="1"/>
</dbReference>
<dbReference type="Proteomes" id="UP000789570">
    <property type="component" value="Unassembled WGS sequence"/>
</dbReference>
<dbReference type="OrthoDB" id="2013972at2759"/>
<dbReference type="GO" id="GO:0008168">
    <property type="term" value="F:methyltransferase activity"/>
    <property type="evidence" value="ECO:0007669"/>
    <property type="project" value="TreeGrafter"/>
</dbReference>
<evidence type="ECO:0000259" key="1">
    <source>
        <dbReference type="Pfam" id="PF13649"/>
    </source>
</evidence>
<gene>
    <name evidence="2" type="ORF">FCALED_LOCUS8314</name>
</gene>
<keyword evidence="3" id="KW-1185">Reference proteome</keyword>
<dbReference type="InterPro" id="IPR041698">
    <property type="entry name" value="Methyltransf_25"/>
</dbReference>
<dbReference type="Gene3D" id="3.40.50.150">
    <property type="entry name" value="Vaccinia Virus protein VP39"/>
    <property type="match status" value="1"/>
</dbReference>